<feature type="transmembrane region" description="Helical" evidence="1">
    <location>
        <begin position="6"/>
        <end position="25"/>
    </location>
</feature>
<reference evidence="2" key="1">
    <citation type="submission" date="2016-06" db="UniProtKB">
        <authorList>
            <consortium name="WormBaseParasite"/>
        </authorList>
    </citation>
    <scope>IDENTIFICATION</scope>
</reference>
<sequence>LTYENIANGPWIAPAIGSSILYFNLFKSSKILFCLLGKHPFFEYLVIWILLTNLSKMEDKIHYNKVSVLKILHFR</sequence>
<name>A0A183K6B5_9TREM</name>
<organism evidence="2">
    <name type="scientific">Schistosoma curassoni</name>
    <dbReference type="NCBI Taxonomy" id="6186"/>
    <lineage>
        <taxon>Eukaryota</taxon>
        <taxon>Metazoa</taxon>
        <taxon>Spiralia</taxon>
        <taxon>Lophotrochozoa</taxon>
        <taxon>Platyhelminthes</taxon>
        <taxon>Trematoda</taxon>
        <taxon>Digenea</taxon>
        <taxon>Strigeidida</taxon>
        <taxon>Schistosomatoidea</taxon>
        <taxon>Schistosomatidae</taxon>
        <taxon>Schistosoma</taxon>
    </lineage>
</organism>
<keyword evidence="1" id="KW-1133">Transmembrane helix</keyword>
<keyword evidence="1" id="KW-0472">Membrane</keyword>
<evidence type="ECO:0000313" key="2">
    <source>
        <dbReference type="WBParaSite" id="SCUD_0001054001-mRNA-1"/>
    </source>
</evidence>
<dbReference type="AlphaFoldDB" id="A0A183K6B5"/>
<proteinExistence type="predicted"/>
<evidence type="ECO:0000256" key="1">
    <source>
        <dbReference type="SAM" id="Phobius"/>
    </source>
</evidence>
<protein>
    <submittedName>
        <fullName evidence="2">Ovule protein</fullName>
    </submittedName>
</protein>
<dbReference type="WBParaSite" id="SCUD_0001054001-mRNA-1">
    <property type="protein sequence ID" value="SCUD_0001054001-mRNA-1"/>
    <property type="gene ID" value="SCUD_0001054001"/>
</dbReference>
<accession>A0A183K6B5</accession>
<keyword evidence="1" id="KW-0812">Transmembrane</keyword>